<dbReference type="EMBL" id="HE681723">
    <property type="protein sequence ID" value="CCG23776.1"/>
    <property type="molecule type" value="Genomic_DNA"/>
</dbReference>
<dbReference type="AlphaFoldDB" id="H8X7J2"/>
<sequence length="605" mass="69427">MESHPPVYINLKGRLDDIIVNQSQQLVNGGQFVADLSNLQPEDGDYTVTKQDEATVKLYSQLRQFYDEGNFNEIMFLLPQISRLNIIPPIFHLIIGCTMVHFGRLSSAFREIGVAICLAPNEVDRKEFIKVLAFTYADLNDKDSAMGCLGEILDISRGSLLGTKQFDQMKFDICQLEKDILIKLEQAKTNKQPVAGKTKSFDDQVLDLIALNKISPKDSFTGKCQIIISKINQADALLQQWDKERKPLLKQNPLKLLIEAILVLGQSIAYYGMLKLEPIMNQYFEFIENHAKTNKPPKTRAVSAFFLGGLTPLSVNGGNGNANVSATSASSLNSTYSTAQQMKIIKGFIAMLRHNYREASDLFNEAEDENLDYYSHVLILKYICQSNDQQLHRRELEILGDKIMQTPFVSSFKFHTLAKIYERLYVLEQMNLSRHRRRSIMRNSTHPNYHDISMKFYLSAAAYAQDDDLYITQYYDNILNFLIGASEKRGDNDDSHDKVRILTLSFFYQVRNYFCLRSDYNYLYIPNLVGDWQVIKANSKLKLQIERFLDPDIVETSLMTGPSPASAHNHKRSIKSFDMIGFWEKEYVKFKGEIPDTIKQYLQKK</sequence>
<dbReference type="OrthoDB" id="4065753at2759"/>
<gene>
    <name evidence="1" type="ORF">CORT_0E01890</name>
</gene>
<organism evidence="1 2">
    <name type="scientific">Candida orthopsilosis (strain 90-125)</name>
    <name type="common">Yeast</name>
    <dbReference type="NCBI Taxonomy" id="1136231"/>
    <lineage>
        <taxon>Eukaryota</taxon>
        <taxon>Fungi</taxon>
        <taxon>Dikarya</taxon>
        <taxon>Ascomycota</taxon>
        <taxon>Saccharomycotina</taxon>
        <taxon>Pichiomycetes</taxon>
        <taxon>Debaryomycetaceae</taxon>
        <taxon>Candida/Lodderomyces clade</taxon>
        <taxon>Candida</taxon>
    </lineage>
</organism>
<dbReference type="Proteomes" id="UP000005018">
    <property type="component" value="Chromosome 5"/>
</dbReference>
<protein>
    <submittedName>
        <fullName evidence="1">Uncharacterized protein</fullName>
    </submittedName>
</protein>
<name>H8X7J2_CANO9</name>
<reference evidence="1 2" key="1">
    <citation type="journal article" date="2012" name="PLoS ONE">
        <title>Sequence and analysis of the genome of the pathogenic yeast Candida orthopsilosis.</title>
        <authorList>
            <person name="Riccombeni A."/>
            <person name="Vidanes G."/>
            <person name="Proux-Wera E."/>
            <person name="Wolfe K.H."/>
            <person name="Butler G."/>
        </authorList>
    </citation>
    <scope>NUCLEOTIDE SEQUENCE [LARGE SCALE GENOMIC DNA]</scope>
    <source>
        <strain evidence="1 2">Co 90-125</strain>
    </source>
</reference>
<dbReference type="HOGENOM" id="CLU_502466_0_0_1"/>
<dbReference type="RefSeq" id="XP_003869909.1">
    <property type="nucleotide sequence ID" value="XM_003869860.1"/>
</dbReference>
<dbReference type="KEGG" id="cot:CORT_0E01890"/>
<dbReference type="GeneID" id="14541338"/>
<keyword evidence="2" id="KW-1185">Reference proteome</keyword>
<accession>H8X7J2</accession>
<proteinExistence type="predicted"/>
<evidence type="ECO:0000313" key="2">
    <source>
        <dbReference type="Proteomes" id="UP000005018"/>
    </source>
</evidence>
<evidence type="ECO:0000313" key="1">
    <source>
        <dbReference type="EMBL" id="CCG23776.1"/>
    </source>
</evidence>
<dbReference type="eggNOG" id="ENOG502SGGK">
    <property type="taxonomic scope" value="Eukaryota"/>
</dbReference>